<name>A0A6J6S0B9_9ZZZZ</name>
<feature type="transmembrane region" description="Helical" evidence="1">
    <location>
        <begin position="7"/>
        <end position="27"/>
    </location>
</feature>
<gene>
    <name evidence="2" type="ORF">UFOPK2715_00899</name>
</gene>
<keyword evidence="1" id="KW-0812">Transmembrane</keyword>
<proteinExistence type="predicted"/>
<dbReference type="EMBL" id="CAEZYN010000108">
    <property type="protein sequence ID" value="CAB4728370.1"/>
    <property type="molecule type" value="Genomic_DNA"/>
</dbReference>
<evidence type="ECO:0000313" key="2">
    <source>
        <dbReference type="EMBL" id="CAB4728370.1"/>
    </source>
</evidence>
<dbReference type="AlphaFoldDB" id="A0A6J6S0B9"/>
<protein>
    <submittedName>
        <fullName evidence="2">Unannotated protein</fullName>
    </submittedName>
</protein>
<reference evidence="2" key="1">
    <citation type="submission" date="2020-05" db="EMBL/GenBank/DDBJ databases">
        <authorList>
            <person name="Chiriac C."/>
            <person name="Salcher M."/>
            <person name="Ghai R."/>
            <person name="Kavagutti S V."/>
        </authorList>
    </citation>
    <scope>NUCLEOTIDE SEQUENCE</scope>
</reference>
<accession>A0A6J6S0B9</accession>
<sequence length="361" mass="40278">MAKRKKLIALSLITIAILILVLFIPRLTSNNTDLMPCYHGKVGDSNSLLKVTNQSNSLIAGELIFQNYQKDSSYGSFSGQFTDDQLTIDFRFTSEGAESTRQIKLIKENDQLVGEGYEYKAVSDCNSVLYDQGLGLIPFDMKLPLYLFPQMRLQQISDEQLTWTFGPGGFKPIKSAKIVYTPTKGGPVDAVVFYLWQKSVWNVIADPTQAPDWGVEQWSDQANVFSVNGVQDCVYPNEPDCGNITNIYKLIYEKSSYVNKVPKYSPAEVKVIKTKTFHDPETGYYVLSQFNILGIKAGQSYRCDLIAFDKSGKEIISWKTEGLSFPPNPSTIYSGQTNIRPDQVPIVGSSSVKCEVADAII</sequence>
<keyword evidence="1" id="KW-0472">Membrane</keyword>
<keyword evidence="1" id="KW-1133">Transmembrane helix</keyword>
<evidence type="ECO:0000256" key="1">
    <source>
        <dbReference type="SAM" id="Phobius"/>
    </source>
</evidence>
<organism evidence="2">
    <name type="scientific">freshwater metagenome</name>
    <dbReference type="NCBI Taxonomy" id="449393"/>
    <lineage>
        <taxon>unclassified sequences</taxon>
        <taxon>metagenomes</taxon>
        <taxon>ecological metagenomes</taxon>
    </lineage>
</organism>